<evidence type="ECO:0000313" key="12">
    <source>
        <dbReference type="Proteomes" id="UP001141552"/>
    </source>
</evidence>
<proteinExistence type="predicted"/>
<accession>A0A9Q0JF97</accession>
<dbReference type="Pfam" id="PF08637">
    <property type="entry name" value="NCA2"/>
    <property type="match status" value="1"/>
</dbReference>
<evidence type="ECO:0000256" key="10">
    <source>
        <dbReference type="SAM" id="Phobius"/>
    </source>
</evidence>
<evidence type="ECO:0000256" key="1">
    <source>
        <dbReference type="ARBA" id="ARBA00004225"/>
    </source>
</evidence>
<dbReference type="Proteomes" id="UP001141552">
    <property type="component" value="Unassembled WGS sequence"/>
</dbReference>
<dbReference type="PANTHER" id="PTHR28234:SF1">
    <property type="entry name" value="NUCLEAR CONTROL OF ATPASE PROTEIN 2"/>
    <property type="match status" value="1"/>
</dbReference>
<feature type="transmembrane region" description="Helical" evidence="10">
    <location>
        <begin position="759"/>
        <end position="784"/>
    </location>
</feature>
<dbReference type="InterPro" id="IPR013946">
    <property type="entry name" value="NCA2-like"/>
</dbReference>
<keyword evidence="6 10" id="KW-0812">Transmembrane</keyword>
<keyword evidence="8" id="KW-0496">Mitochondrion</keyword>
<keyword evidence="4" id="KW-1003">Cell membrane</keyword>
<protein>
    <submittedName>
        <fullName evidence="11">Uncharacterized protein</fullName>
    </submittedName>
</protein>
<name>A0A9Q0JF97_9ROSI</name>
<feature type="transmembrane region" description="Helical" evidence="10">
    <location>
        <begin position="118"/>
        <end position="136"/>
    </location>
</feature>
<dbReference type="PANTHER" id="PTHR28234">
    <property type="entry name" value="NUCLEAR CONTROL OF ATPASE PROTEIN 2"/>
    <property type="match status" value="1"/>
</dbReference>
<dbReference type="AlphaFoldDB" id="A0A9Q0JF97"/>
<dbReference type="GO" id="GO:0005741">
    <property type="term" value="C:mitochondrial outer membrane"/>
    <property type="evidence" value="ECO:0007669"/>
    <property type="project" value="TreeGrafter"/>
</dbReference>
<keyword evidence="3" id="KW-0813">Transport</keyword>
<keyword evidence="9 10" id="KW-0472">Membrane</keyword>
<sequence length="895" mass="101432">MISNYNEGVGFCSCTTISSSSSMFGHQLPSSSPSSSIIIIILLHKESPSPQQTTYYQQQQQQQQQEASYQFERLFSNLNQATLKREPGSLSSAIFLVAGTTVGAGILAIPAVTQEAGFLASAVACIVCWIFMAFLLPKSMLTQCVNWDLEECVNGQENTWDCWSPIRMLVIHLYPLCPSGCLCGSFFRHFDQLSRHSIVQVGTYMILGSISTNSSNELAGNMVDPLQQLRATNGVVGNRPLPYLLTLIPPLVLSQLDPEIFFKALDFAGTYGVLVLFGIIPSAMAWSDRYSSSSSWIKLPELVPGGRITLSLVIGGAGYIIVTEMEKEKEMEMEMEEHVENNEEEKKVKGLNLNLMITALISSSTKFLSKFQFSRPRPRPRRPCLPLPLPSLPLRSSPVYDVLEKIMERILLNLHIIDKNLHFWESRAQGSDASKLYFMVFERGPRAFYNSTLQLLRRYAADGSFKLHLTSQSAFAFISHRITVLSNLRTALATFLAEVYLEVDRCGKELLNDPENLLPSLLLTLDAFFSKLQTSVALVHEICQTGSSVDGTYSFPLLFEKLPEINRQGSQWADCEIRDAINVAKCRKPRRVTQYWVQYSCGALGLSICSLWLLRHSRMMGSSDLDNWVREARDSTYGFFHDHVEQPLLSIRDELFETFKKRDKGVMDVEEVQLTANSLHRMLLAFSEQTKGQKFPDDASDQKMLEIVMARYEKELSHPIQNLVNGELARALLIQVQKLKLDIETAMLELDQILKANEINFAVLAALPAFFMSLLLLLLVRAWFKQDTRAEGRGRIARRQRRLLVVEVEKSIMEYQTLIDQGLERESRCMYGLMLYTLDRLFHAVERHAEETGEWQWSDIIDIGKPSLQTAYKLMVTSRMVRVYECLLPSSKRLI</sequence>
<keyword evidence="12" id="KW-1185">Reference proteome</keyword>
<keyword evidence="7 10" id="KW-1133">Transmembrane helix</keyword>
<evidence type="ECO:0000256" key="4">
    <source>
        <dbReference type="ARBA" id="ARBA00022475"/>
    </source>
</evidence>
<evidence type="ECO:0000256" key="6">
    <source>
        <dbReference type="ARBA" id="ARBA00022692"/>
    </source>
</evidence>
<organism evidence="11 12">
    <name type="scientific">Turnera subulata</name>
    <dbReference type="NCBI Taxonomy" id="218843"/>
    <lineage>
        <taxon>Eukaryota</taxon>
        <taxon>Viridiplantae</taxon>
        <taxon>Streptophyta</taxon>
        <taxon>Embryophyta</taxon>
        <taxon>Tracheophyta</taxon>
        <taxon>Spermatophyta</taxon>
        <taxon>Magnoliopsida</taxon>
        <taxon>eudicotyledons</taxon>
        <taxon>Gunneridae</taxon>
        <taxon>Pentapetalae</taxon>
        <taxon>rosids</taxon>
        <taxon>fabids</taxon>
        <taxon>Malpighiales</taxon>
        <taxon>Passifloraceae</taxon>
        <taxon>Turnera</taxon>
    </lineage>
</organism>
<evidence type="ECO:0000256" key="3">
    <source>
        <dbReference type="ARBA" id="ARBA00022448"/>
    </source>
</evidence>
<dbReference type="InterPro" id="IPR018227">
    <property type="entry name" value="Amino_acid_transport_2"/>
</dbReference>
<evidence type="ECO:0000256" key="5">
    <source>
        <dbReference type="ARBA" id="ARBA00022519"/>
    </source>
</evidence>
<evidence type="ECO:0000256" key="9">
    <source>
        <dbReference type="ARBA" id="ARBA00023136"/>
    </source>
</evidence>
<dbReference type="OrthoDB" id="413313at2759"/>
<comment type="caution">
    <text evidence="11">The sequence shown here is derived from an EMBL/GenBank/DDBJ whole genome shotgun (WGS) entry which is preliminary data.</text>
</comment>
<evidence type="ECO:0000256" key="7">
    <source>
        <dbReference type="ARBA" id="ARBA00022989"/>
    </source>
</evidence>
<gene>
    <name evidence="11" type="ORF">Tsubulata_020918</name>
</gene>
<feature type="transmembrane region" description="Helical" evidence="10">
    <location>
        <begin position="595"/>
        <end position="614"/>
    </location>
</feature>
<comment type="subcellular location">
    <subcellularLocation>
        <location evidence="2">Cell inner membrane</location>
        <topology evidence="2">Multi-pass membrane protein</topology>
    </subcellularLocation>
    <subcellularLocation>
        <location evidence="1">Mitochondrion membrane</location>
        <topology evidence="1">Multi-pass membrane protein</topology>
    </subcellularLocation>
</comment>
<evidence type="ECO:0000313" key="11">
    <source>
        <dbReference type="EMBL" id="KAJ4840616.1"/>
    </source>
</evidence>
<reference evidence="11" key="1">
    <citation type="submission" date="2022-02" db="EMBL/GenBank/DDBJ databases">
        <authorList>
            <person name="Henning P.M."/>
            <person name="McCubbin A.G."/>
            <person name="Shore J.S."/>
        </authorList>
    </citation>
    <scope>NUCLEOTIDE SEQUENCE</scope>
    <source>
        <strain evidence="11">F60SS</strain>
        <tissue evidence="11">Leaves</tissue>
    </source>
</reference>
<feature type="transmembrane region" description="Helical" evidence="10">
    <location>
        <begin position="306"/>
        <end position="325"/>
    </location>
</feature>
<dbReference type="GO" id="GO:0003333">
    <property type="term" value="P:amino acid transmembrane transport"/>
    <property type="evidence" value="ECO:0007669"/>
    <property type="project" value="InterPro"/>
</dbReference>
<feature type="transmembrane region" description="Helical" evidence="10">
    <location>
        <begin position="264"/>
        <end position="286"/>
    </location>
</feature>
<keyword evidence="5" id="KW-0997">Cell inner membrane</keyword>
<evidence type="ECO:0000256" key="8">
    <source>
        <dbReference type="ARBA" id="ARBA00023128"/>
    </source>
</evidence>
<reference evidence="11" key="2">
    <citation type="journal article" date="2023" name="Plants (Basel)">
        <title>Annotation of the Turnera subulata (Passifloraceae) Draft Genome Reveals the S-Locus Evolved after the Divergence of Turneroideae from Passifloroideae in a Stepwise Manner.</title>
        <authorList>
            <person name="Henning P.M."/>
            <person name="Roalson E.H."/>
            <person name="Mir W."/>
            <person name="McCubbin A.G."/>
            <person name="Shore J.S."/>
        </authorList>
    </citation>
    <scope>NUCLEOTIDE SEQUENCE</scope>
    <source>
        <strain evidence="11">F60SS</strain>
    </source>
</reference>
<evidence type="ECO:0000256" key="2">
    <source>
        <dbReference type="ARBA" id="ARBA00004429"/>
    </source>
</evidence>
<dbReference type="Pfam" id="PF03222">
    <property type="entry name" value="Trp_Tyr_perm"/>
    <property type="match status" value="2"/>
</dbReference>
<feature type="transmembrane region" description="Helical" evidence="10">
    <location>
        <begin position="93"/>
        <end position="112"/>
    </location>
</feature>
<dbReference type="EMBL" id="JAKUCV010003010">
    <property type="protein sequence ID" value="KAJ4840616.1"/>
    <property type="molecule type" value="Genomic_DNA"/>
</dbReference>
<dbReference type="GO" id="GO:0005886">
    <property type="term" value="C:plasma membrane"/>
    <property type="evidence" value="ECO:0007669"/>
    <property type="project" value="UniProtKB-SubCell"/>
</dbReference>